<name>A0A8S2AWP8_ARAAE</name>
<dbReference type="FunFam" id="3.30.530.20:FF:000013">
    <property type="entry name" value="Abscisic acid receptor PYL9"/>
    <property type="match status" value="1"/>
</dbReference>
<feature type="coiled-coil region" evidence="16">
    <location>
        <begin position="197"/>
        <end position="224"/>
    </location>
</feature>
<comment type="subcellular location">
    <subcellularLocation>
        <location evidence="2">Cell membrane</location>
    </subcellularLocation>
    <subcellularLocation>
        <location evidence="3">Cytoplasm</location>
    </subcellularLocation>
    <subcellularLocation>
        <location evidence="1">Nucleus</location>
    </subcellularLocation>
</comment>
<dbReference type="Gene3D" id="3.30.40.10">
    <property type="entry name" value="Zinc/RING finger domain, C3HC4 (zinc finger)"/>
    <property type="match status" value="1"/>
</dbReference>
<organism evidence="19 20">
    <name type="scientific">Arabidopsis arenosa</name>
    <name type="common">Sand rock-cress</name>
    <name type="synonym">Cardaminopsis arenosa</name>
    <dbReference type="NCBI Taxonomy" id="38785"/>
    <lineage>
        <taxon>Eukaryota</taxon>
        <taxon>Viridiplantae</taxon>
        <taxon>Streptophyta</taxon>
        <taxon>Embryophyta</taxon>
        <taxon>Tracheophyta</taxon>
        <taxon>Spermatophyta</taxon>
        <taxon>Magnoliopsida</taxon>
        <taxon>eudicotyledons</taxon>
        <taxon>Gunneridae</taxon>
        <taxon>Pentapetalae</taxon>
        <taxon>rosids</taxon>
        <taxon>malvids</taxon>
        <taxon>Brassicales</taxon>
        <taxon>Brassicaceae</taxon>
        <taxon>Camelineae</taxon>
        <taxon>Arabidopsis</taxon>
    </lineage>
</organism>
<feature type="domain" description="RING-type" evidence="18">
    <location>
        <begin position="82"/>
        <end position="120"/>
    </location>
</feature>
<dbReference type="GO" id="GO:0034247">
    <property type="term" value="P:snoRNA splicing"/>
    <property type="evidence" value="ECO:0007669"/>
    <property type="project" value="TreeGrafter"/>
</dbReference>
<dbReference type="CDD" id="cd16539">
    <property type="entry name" value="RING-HC_RNF113A_B"/>
    <property type="match status" value="1"/>
</dbReference>
<dbReference type="GO" id="GO:0004864">
    <property type="term" value="F:protein phosphatase inhibitor activity"/>
    <property type="evidence" value="ECO:0007669"/>
    <property type="project" value="UniProtKB-KW"/>
</dbReference>
<keyword evidence="5" id="KW-1003">Cell membrane</keyword>
<evidence type="ECO:0000256" key="11">
    <source>
        <dbReference type="ARBA" id="ARBA00023157"/>
    </source>
</evidence>
<evidence type="ECO:0000256" key="15">
    <source>
        <dbReference type="PROSITE-ProRule" id="PRU00175"/>
    </source>
</evidence>
<dbReference type="InterPro" id="IPR017907">
    <property type="entry name" value="Znf_RING_CS"/>
</dbReference>
<evidence type="ECO:0000256" key="14">
    <source>
        <dbReference type="ARBA" id="ARBA00023272"/>
    </source>
</evidence>
<keyword evidence="8" id="KW-0479">Metal-binding</keyword>
<dbReference type="InterPro" id="IPR039971">
    <property type="entry name" value="CWC24-like"/>
</dbReference>
<reference evidence="19" key="1">
    <citation type="submission" date="2021-01" db="EMBL/GenBank/DDBJ databases">
        <authorList>
            <person name="Bezrukov I."/>
        </authorList>
    </citation>
    <scope>NUCLEOTIDE SEQUENCE</scope>
</reference>
<dbReference type="PANTHER" id="PTHR12930:SF8">
    <property type="entry name" value="RING_U-BOX SUPERFAMILY PROTEIN"/>
    <property type="match status" value="1"/>
</dbReference>
<dbReference type="InterPro" id="IPR001841">
    <property type="entry name" value="Znf_RING"/>
</dbReference>
<keyword evidence="7" id="KW-0938">Abscisic acid signaling pathway</keyword>
<comment type="similarity">
    <text evidence="4">Belongs to the PYR/PYL/RCAR abscisic acid intracellular receptor family.</text>
</comment>
<dbReference type="InterPro" id="IPR013083">
    <property type="entry name" value="Znf_RING/FYVE/PHD"/>
</dbReference>
<keyword evidence="12" id="KW-0675">Receptor</keyword>
<dbReference type="EMBL" id="LR999456">
    <property type="protein sequence ID" value="CAE6142955.1"/>
    <property type="molecule type" value="Genomic_DNA"/>
</dbReference>
<keyword evidence="10" id="KW-0862">Zinc</keyword>
<evidence type="ECO:0000256" key="4">
    <source>
        <dbReference type="ARBA" id="ARBA00008594"/>
    </source>
</evidence>
<evidence type="ECO:0000256" key="7">
    <source>
        <dbReference type="ARBA" id="ARBA00022682"/>
    </source>
</evidence>
<dbReference type="InterPro" id="IPR019587">
    <property type="entry name" value="Polyketide_cyclase/dehydratase"/>
</dbReference>
<dbReference type="CDD" id="cd07821">
    <property type="entry name" value="PYR_PYL_RCAR_like"/>
    <property type="match status" value="1"/>
</dbReference>
<protein>
    <recommendedName>
        <fullName evidence="18">RING-type domain-containing protein</fullName>
    </recommendedName>
</protein>
<feature type="region of interest" description="Disordered" evidence="17">
    <location>
        <begin position="1"/>
        <end position="72"/>
    </location>
</feature>
<dbReference type="GO" id="GO:0005886">
    <property type="term" value="C:plasma membrane"/>
    <property type="evidence" value="ECO:0007669"/>
    <property type="project" value="UniProtKB-SubCell"/>
</dbReference>
<proteinExistence type="inferred from homology"/>
<evidence type="ECO:0000256" key="12">
    <source>
        <dbReference type="ARBA" id="ARBA00023170"/>
    </source>
</evidence>
<dbReference type="SUPFAM" id="SSF55961">
    <property type="entry name" value="Bet v1-like"/>
    <property type="match status" value="1"/>
</dbReference>
<feature type="coiled-coil region" evidence="16">
    <location>
        <begin position="130"/>
        <end position="157"/>
    </location>
</feature>
<dbReference type="PROSITE" id="PS00518">
    <property type="entry name" value="ZF_RING_1"/>
    <property type="match status" value="1"/>
</dbReference>
<dbReference type="GO" id="GO:0008270">
    <property type="term" value="F:zinc ion binding"/>
    <property type="evidence" value="ECO:0007669"/>
    <property type="project" value="UniProtKB-KW"/>
</dbReference>
<evidence type="ECO:0000256" key="16">
    <source>
        <dbReference type="SAM" id="Coils"/>
    </source>
</evidence>
<evidence type="ECO:0000256" key="9">
    <source>
        <dbReference type="ARBA" id="ARBA00022771"/>
    </source>
</evidence>
<evidence type="ECO:0000256" key="5">
    <source>
        <dbReference type="ARBA" id="ARBA00022475"/>
    </source>
</evidence>
<evidence type="ECO:0000256" key="3">
    <source>
        <dbReference type="ARBA" id="ARBA00004496"/>
    </source>
</evidence>
<keyword evidence="5" id="KW-0472">Membrane</keyword>
<keyword evidence="14" id="KW-0650">Protein phosphatase inhibitor</keyword>
<dbReference type="Gene3D" id="3.30.530.20">
    <property type="match status" value="1"/>
</dbReference>
<evidence type="ECO:0000256" key="17">
    <source>
        <dbReference type="SAM" id="MobiDB-lite"/>
    </source>
</evidence>
<feature type="compositionally biased region" description="Basic and acidic residues" evidence="17">
    <location>
        <begin position="1"/>
        <end position="11"/>
    </location>
</feature>
<dbReference type="PANTHER" id="PTHR12930">
    <property type="entry name" value="ZINC FINGER PROTEIN 183"/>
    <property type="match status" value="1"/>
</dbReference>
<keyword evidence="20" id="KW-1185">Reference proteome</keyword>
<accession>A0A8S2AWP8</accession>
<evidence type="ECO:0000256" key="10">
    <source>
        <dbReference type="ARBA" id="ARBA00022833"/>
    </source>
</evidence>
<keyword evidence="13" id="KW-0539">Nucleus</keyword>
<evidence type="ECO:0000313" key="20">
    <source>
        <dbReference type="Proteomes" id="UP000682877"/>
    </source>
</evidence>
<keyword evidence="6" id="KW-0963">Cytoplasm</keyword>
<evidence type="ECO:0000313" key="19">
    <source>
        <dbReference type="EMBL" id="CAE6142955.1"/>
    </source>
</evidence>
<dbReference type="SUPFAM" id="SSF57850">
    <property type="entry name" value="RING/U-box"/>
    <property type="match status" value="1"/>
</dbReference>
<evidence type="ECO:0000256" key="6">
    <source>
        <dbReference type="ARBA" id="ARBA00022490"/>
    </source>
</evidence>
<keyword evidence="9 15" id="KW-0863">Zinc-finger</keyword>
<dbReference type="GO" id="GO:0005684">
    <property type="term" value="C:U2-type spliceosomal complex"/>
    <property type="evidence" value="ECO:0007669"/>
    <property type="project" value="TreeGrafter"/>
</dbReference>
<evidence type="ECO:0000256" key="8">
    <source>
        <dbReference type="ARBA" id="ARBA00022723"/>
    </source>
</evidence>
<dbReference type="AlphaFoldDB" id="A0A8S2AWP8"/>
<keyword evidence="11" id="KW-1015">Disulfide bond</keyword>
<dbReference type="GO" id="GO:0009738">
    <property type="term" value="P:abscisic acid-activated signaling pathway"/>
    <property type="evidence" value="ECO:0007669"/>
    <property type="project" value="UniProtKB-KW"/>
</dbReference>
<evidence type="ECO:0000256" key="2">
    <source>
        <dbReference type="ARBA" id="ARBA00004236"/>
    </source>
</evidence>
<dbReference type="Pfam" id="PF13920">
    <property type="entry name" value="zf-C3HC4_3"/>
    <property type="match status" value="1"/>
</dbReference>
<dbReference type="GO" id="GO:0005737">
    <property type="term" value="C:cytoplasm"/>
    <property type="evidence" value="ECO:0007669"/>
    <property type="project" value="UniProtKB-SubCell"/>
</dbReference>
<gene>
    <name evidence="19" type="ORF">AARE701A_LOCUS17151</name>
</gene>
<dbReference type="Proteomes" id="UP000682877">
    <property type="component" value="Chromosome 6"/>
</dbReference>
<evidence type="ECO:0000256" key="13">
    <source>
        <dbReference type="ARBA" id="ARBA00023242"/>
    </source>
</evidence>
<evidence type="ECO:0000256" key="1">
    <source>
        <dbReference type="ARBA" id="ARBA00004123"/>
    </source>
</evidence>
<dbReference type="SMART" id="SM00184">
    <property type="entry name" value="RING"/>
    <property type="match status" value="1"/>
</dbReference>
<dbReference type="InterPro" id="IPR023393">
    <property type="entry name" value="START-like_dom_sf"/>
</dbReference>
<sequence length="437" mass="48982">MSDSGEAKTSEEESQLAEQETETREGEITNKNFKKRSLDADEDGDSKNESSRLEKKVKKATSRKLQTDFEPREENDALPLACSICKKPFMDPVVTKCNHYFCEKCALKHQTENDNCFVCKEPTLGVFNTAVEIKERIDEEREKARAMVKEVRAMLEKASTMADDARGISEKAVKMVEEIETMVEKVTTMATKAAETASMAADMVQEAEETMETAKANMAKAFAISGRKMEMIGEDDREMIGALVTAQSLRLHHRHHCKENQCTSVLVKYIQAPVHLVWSLVRRFDQPQKYKPFISRCTVNGNPEIGCLREVNVKSGLPATTSTERLEQLDDEEHILGINIIGGDHRLKNYSSILTVHPEMIDGRSGTMVIESFVVDVPQGNTKDDTCYFVESLIKCNLKSLACVSERLAAQDITNSIASFCNTSNGYREKNHTATNL</sequence>
<evidence type="ECO:0000259" key="18">
    <source>
        <dbReference type="PROSITE" id="PS50089"/>
    </source>
</evidence>
<keyword evidence="16" id="KW-0175">Coiled coil</keyword>
<feature type="compositionally biased region" description="Basic and acidic residues" evidence="17">
    <location>
        <begin position="45"/>
        <end position="54"/>
    </location>
</feature>
<dbReference type="PROSITE" id="PS50089">
    <property type="entry name" value="ZF_RING_2"/>
    <property type="match status" value="1"/>
</dbReference>
<dbReference type="Pfam" id="PF10604">
    <property type="entry name" value="Polyketide_cyc2"/>
    <property type="match status" value="1"/>
</dbReference>